<evidence type="ECO:0008006" key="3">
    <source>
        <dbReference type="Google" id="ProtNLM"/>
    </source>
</evidence>
<dbReference type="OrthoDB" id="2328949at2759"/>
<dbReference type="InterPro" id="IPR032675">
    <property type="entry name" value="LRR_dom_sf"/>
</dbReference>
<name>A0A2I1GPR1_9GLOM</name>
<evidence type="ECO:0000313" key="1">
    <source>
        <dbReference type="EMBL" id="PKY48623.1"/>
    </source>
</evidence>
<organism evidence="1 2">
    <name type="scientific">Rhizophagus irregularis</name>
    <dbReference type="NCBI Taxonomy" id="588596"/>
    <lineage>
        <taxon>Eukaryota</taxon>
        <taxon>Fungi</taxon>
        <taxon>Fungi incertae sedis</taxon>
        <taxon>Mucoromycota</taxon>
        <taxon>Glomeromycotina</taxon>
        <taxon>Glomeromycetes</taxon>
        <taxon>Glomerales</taxon>
        <taxon>Glomeraceae</taxon>
        <taxon>Rhizophagus</taxon>
    </lineage>
</organism>
<dbReference type="VEuPathDB" id="FungiDB:FUN_009049"/>
<dbReference type="AlphaFoldDB" id="A0A2I1GPR1"/>
<accession>A0A2I1GPR1</accession>
<protein>
    <recommendedName>
        <fullName evidence="3">F-box domain-containing protein</fullName>
    </recommendedName>
</protein>
<dbReference type="SUPFAM" id="SSF52047">
    <property type="entry name" value="RNI-like"/>
    <property type="match status" value="1"/>
</dbReference>
<dbReference type="Gene3D" id="3.80.10.10">
    <property type="entry name" value="Ribonuclease Inhibitor"/>
    <property type="match status" value="1"/>
</dbReference>
<dbReference type="VEuPathDB" id="FungiDB:RhiirFUN_004116"/>
<dbReference type="VEuPathDB" id="FungiDB:RhiirA1_456321"/>
<gene>
    <name evidence="1" type="ORF">RhiirA4_544738</name>
</gene>
<sequence>MTYLIEDCLRIIFTKLQNDSSSLYSCILVNRFWCRMTIPILWKNPLAFKNISHDKFYTTIINMLPTSSIKFLVENNIVLPSPIISRRPLFNYLSFLSQILPGFIDGIINLLIKDEISDLMNFQNIQNSYKLILLEQEIYKLFINNCKNIISFHWQTVLPLFQFPGSFTYFSKLYSLIIDFQCINSLTLNNMAQICQNIGDLKLLYCNGNNPGLIMLVDAQKNLRSLLIYFKGGQKQCTQLSEVIERKAGKLTKLIIKPSIAPISPKFLLSLKYLKHLELNNDHGYEYYNEGIEMQEWRKYLSIVSFPELQYLKISYLPNYDDYKLIEKSHQGLLEINICRRYEYQDSVYTCKLIKAIAKYCPKIKKLAIDVELENLDEIREMLLNCSQLKTIDLSAINEKQIICDKLLEIIIDFSPKSLYKFSFNGYWIFSVESLQTFFENWRNKFPIKFYISFSDESWVTEEYGIILKKYLDEGIIKRTNFFC</sequence>
<comment type="caution">
    <text evidence="1">The sequence shown here is derived from an EMBL/GenBank/DDBJ whole genome shotgun (WGS) entry which is preliminary data.</text>
</comment>
<keyword evidence="2" id="KW-1185">Reference proteome</keyword>
<reference evidence="1 2" key="1">
    <citation type="submission" date="2015-10" db="EMBL/GenBank/DDBJ databases">
        <title>Genome analyses suggest a sexual origin of heterokaryosis in a supposedly ancient asexual fungus.</title>
        <authorList>
            <person name="Ropars J."/>
            <person name="Sedzielewska K."/>
            <person name="Noel J."/>
            <person name="Charron P."/>
            <person name="Farinelli L."/>
            <person name="Marton T."/>
            <person name="Kruger M."/>
            <person name="Pelin A."/>
            <person name="Brachmann A."/>
            <person name="Corradi N."/>
        </authorList>
    </citation>
    <scope>NUCLEOTIDE SEQUENCE [LARGE SCALE GENOMIC DNA]</scope>
    <source>
        <strain evidence="1 2">A4</strain>
    </source>
</reference>
<dbReference type="VEuPathDB" id="FungiDB:RhiirA1_520511"/>
<dbReference type="EMBL" id="LLXI01000654">
    <property type="protein sequence ID" value="PKY48623.1"/>
    <property type="molecule type" value="Genomic_DNA"/>
</dbReference>
<dbReference type="Proteomes" id="UP000234323">
    <property type="component" value="Unassembled WGS sequence"/>
</dbReference>
<proteinExistence type="predicted"/>
<evidence type="ECO:0000313" key="2">
    <source>
        <dbReference type="Proteomes" id="UP000234323"/>
    </source>
</evidence>